<dbReference type="eggNOG" id="KOG0143">
    <property type="taxonomic scope" value="Eukaryota"/>
</dbReference>
<gene>
    <name evidence="4" type="ORF">OCS_00799</name>
</gene>
<dbReference type="OrthoDB" id="288590at2759"/>
<organism evidence="4 5">
    <name type="scientific">Ophiocordyceps sinensis (strain Co18 / CGMCC 3.14243)</name>
    <name type="common">Yarsagumba caterpillar fungus</name>
    <name type="synonym">Hirsutella sinensis</name>
    <dbReference type="NCBI Taxonomy" id="911162"/>
    <lineage>
        <taxon>Eukaryota</taxon>
        <taxon>Fungi</taxon>
        <taxon>Dikarya</taxon>
        <taxon>Ascomycota</taxon>
        <taxon>Pezizomycotina</taxon>
        <taxon>Sordariomycetes</taxon>
        <taxon>Hypocreomycetidae</taxon>
        <taxon>Hypocreales</taxon>
        <taxon>Ophiocordycipitaceae</taxon>
        <taxon>Ophiocordyceps</taxon>
    </lineage>
</organism>
<dbReference type="SUPFAM" id="SSF51197">
    <property type="entry name" value="Clavaminate synthase-like"/>
    <property type="match status" value="1"/>
</dbReference>
<dbReference type="AlphaFoldDB" id="T5ANU2"/>
<keyword evidence="2" id="KW-0408">Iron</keyword>
<keyword evidence="2" id="KW-0479">Metal-binding</keyword>
<reference evidence="4 5" key="1">
    <citation type="journal article" date="2013" name="Chin. Sci. Bull.">
        <title>Genome survey uncovers the secrets of sex and lifestyle in caterpillar fungus.</title>
        <authorList>
            <person name="Hu X."/>
            <person name="Zhang Y."/>
            <person name="Xiao G."/>
            <person name="Zheng P."/>
            <person name="Xia Y."/>
            <person name="Zhang X."/>
            <person name="St Leger R.J."/>
            <person name="Liu X."/>
            <person name="Wang C."/>
        </authorList>
    </citation>
    <scope>NUCLEOTIDE SEQUENCE [LARGE SCALE GENOMIC DNA]</scope>
    <source>
        <strain evidence="5">Co18 / CGMCC 3.14243</strain>
        <tissue evidence="4">Fruit-body</tissue>
    </source>
</reference>
<name>T5ANU2_OPHSC</name>
<evidence type="ECO:0000259" key="3">
    <source>
        <dbReference type="PROSITE" id="PS51471"/>
    </source>
</evidence>
<comment type="similarity">
    <text evidence="1 2">Belongs to the iron/ascorbate-dependent oxidoreductase family.</text>
</comment>
<dbReference type="InterPro" id="IPR026992">
    <property type="entry name" value="DIOX_N"/>
</dbReference>
<sequence length="398" mass="43902">MSPSTKIARVGRNVIRPISTACTSFTSSPMPLGLASTMPPGFAATVGQLETFVLPEQVSGSVSDQAMAKAMIRAWRRDGILQVAMSQPQRQLYQSADASSRRFFRRPPGEKRACVDRRSYAGYVASGEEVTDGVADYSEIFTVTKDLPPKDKRVAGGWPCHGPCPWPDREMKSVLGRYTADLGASGTKLLQLIELGLDVPAGSLTKYTNDGWHHMRVLRFPPRHNTNGKGKDGRGIGSHTDYGLLVIAAQDEVGGLFVYPPHRGEQFSNWRQSAAGAKENEPGWVYVPPTPGTLTVFPGDMMQYMTNGMLQSTPHKVGLNTRERFAFAYFHEPNFRSTVRPLPGFNGGQEPLEGIHYGTHFTNMCLRNYPDRITTRRLVAEGRYRMLGCEELRDGGAS</sequence>
<dbReference type="InterPro" id="IPR005123">
    <property type="entry name" value="Oxoglu/Fe-dep_dioxygenase_dom"/>
</dbReference>
<dbReference type="InterPro" id="IPR027443">
    <property type="entry name" value="IPNS-like_sf"/>
</dbReference>
<evidence type="ECO:0000256" key="1">
    <source>
        <dbReference type="ARBA" id="ARBA00008056"/>
    </source>
</evidence>
<dbReference type="GO" id="GO:0016491">
    <property type="term" value="F:oxidoreductase activity"/>
    <property type="evidence" value="ECO:0007669"/>
    <property type="project" value="UniProtKB-KW"/>
</dbReference>
<dbReference type="InterPro" id="IPR050231">
    <property type="entry name" value="Iron_ascorbate_oxido_reductase"/>
</dbReference>
<proteinExistence type="inferred from homology"/>
<dbReference type="InterPro" id="IPR044861">
    <property type="entry name" value="IPNS-like_FE2OG_OXY"/>
</dbReference>
<dbReference type="GO" id="GO:0046872">
    <property type="term" value="F:metal ion binding"/>
    <property type="evidence" value="ECO:0007669"/>
    <property type="project" value="UniProtKB-KW"/>
</dbReference>
<dbReference type="Pfam" id="PF14226">
    <property type="entry name" value="DIOX_N"/>
    <property type="match status" value="1"/>
</dbReference>
<dbReference type="HOGENOM" id="CLU_045863_0_0_1"/>
<evidence type="ECO:0000313" key="4">
    <source>
        <dbReference type="EMBL" id="EQL03498.1"/>
    </source>
</evidence>
<keyword evidence="2" id="KW-0560">Oxidoreductase</keyword>
<dbReference type="PANTHER" id="PTHR47990">
    <property type="entry name" value="2-OXOGLUTARATE (2OG) AND FE(II)-DEPENDENT OXYGENASE SUPERFAMILY PROTEIN-RELATED"/>
    <property type="match status" value="1"/>
</dbReference>
<dbReference type="Pfam" id="PF03171">
    <property type="entry name" value="2OG-FeII_Oxy"/>
    <property type="match status" value="1"/>
</dbReference>
<evidence type="ECO:0000313" key="5">
    <source>
        <dbReference type="Proteomes" id="UP000019374"/>
    </source>
</evidence>
<dbReference type="Proteomes" id="UP000019374">
    <property type="component" value="Unassembled WGS sequence"/>
</dbReference>
<protein>
    <submittedName>
        <fullName evidence="4">2-oxoglutarate-dependent ethylene/succinate-forming enzyme</fullName>
    </submittedName>
</protein>
<dbReference type="EMBL" id="KE652208">
    <property type="protein sequence ID" value="EQL03498.1"/>
    <property type="molecule type" value="Genomic_DNA"/>
</dbReference>
<accession>T5ANU2</accession>
<feature type="domain" description="Fe2OG dioxygenase" evidence="3">
    <location>
        <begin position="211"/>
        <end position="333"/>
    </location>
</feature>
<dbReference type="Gene3D" id="2.60.120.330">
    <property type="entry name" value="B-lactam Antibiotic, Isopenicillin N Synthase, Chain"/>
    <property type="match status" value="1"/>
</dbReference>
<evidence type="ECO:0000256" key="2">
    <source>
        <dbReference type="RuleBase" id="RU003682"/>
    </source>
</evidence>
<dbReference type="PROSITE" id="PS51471">
    <property type="entry name" value="FE2OG_OXY"/>
    <property type="match status" value="1"/>
</dbReference>
<dbReference type="GO" id="GO:0044283">
    <property type="term" value="P:small molecule biosynthetic process"/>
    <property type="evidence" value="ECO:0007669"/>
    <property type="project" value="UniProtKB-ARBA"/>
</dbReference>